<feature type="domain" description="SET" evidence="5">
    <location>
        <begin position="1153"/>
        <end position="1284"/>
    </location>
</feature>
<evidence type="ECO:0000256" key="2">
    <source>
        <dbReference type="ARBA" id="ARBA00022454"/>
    </source>
</evidence>
<dbReference type="Pfam" id="PF00856">
    <property type="entry name" value="SET"/>
    <property type="match status" value="1"/>
</dbReference>
<name>A0A7J7NHR1_9MAGN</name>
<feature type="domain" description="C2H2-type" evidence="4">
    <location>
        <begin position="762"/>
        <end position="790"/>
    </location>
</feature>
<gene>
    <name evidence="7" type="ORF">GIB67_005416</name>
</gene>
<feature type="domain" description="Pre-SET" evidence="6">
    <location>
        <begin position="1074"/>
        <end position="1150"/>
    </location>
</feature>
<keyword evidence="3" id="KW-0863">Zinc-finger</keyword>
<dbReference type="Gene3D" id="2.170.270.10">
    <property type="entry name" value="SET domain"/>
    <property type="match status" value="1"/>
</dbReference>
<dbReference type="InterPro" id="IPR040689">
    <property type="entry name" value="SUVR5_Znf-C2H2_3rpt"/>
</dbReference>
<dbReference type="InterPro" id="IPR046341">
    <property type="entry name" value="SET_dom_sf"/>
</dbReference>
<comment type="caution">
    <text evidence="7">The sequence shown here is derived from an EMBL/GenBank/DDBJ whole genome shotgun (WGS) entry which is preliminary data.</text>
</comment>
<dbReference type="Proteomes" id="UP000541444">
    <property type="component" value="Unassembled WGS sequence"/>
</dbReference>
<dbReference type="GO" id="GO:0005694">
    <property type="term" value="C:chromosome"/>
    <property type="evidence" value="ECO:0007669"/>
    <property type="project" value="UniProtKB-SubCell"/>
</dbReference>
<protein>
    <recommendedName>
        <fullName evidence="9">Histone-lysine N-methyltransferase SUVR5</fullName>
    </recommendedName>
</protein>
<dbReference type="InterPro" id="IPR013087">
    <property type="entry name" value="Znf_C2H2_type"/>
</dbReference>
<keyword evidence="8" id="KW-1185">Reference proteome</keyword>
<evidence type="ECO:0000259" key="4">
    <source>
        <dbReference type="PROSITE" id="PS50157"/>
    </source>
</evidence>
<dbReference type="Pfam" id="PF05033">
    <property type="entry name" value="Pre-SET"/>
    <property type="match status" value="1"/>
</dbReference>
<dbReference type="PROSITE" id="PS50157">
    <property type="entry name" value="ZINC_FINGER_C2H2_2"/>
    <property type="match status" value="1"/>
</dbReference>
<evidence type="ECO:0000313" key="8">
    <source>
        <dbReference type="Proteomes" id="UP000541444"/>
    </source>
</evidence>
<evidence type="ECO:0000256" key="3">
    <source>
        <dbReference type="PROSITE-ProRule" id="PRU00042"/>
    </source>
</evidence>
<keyword evidence="2" id="KW-0158">Chromosome</keyword>
<evidence type="ECO:0000313" key="7">
    <source>
        <dbReference type="EMBL" id="KAF6166554.1"/>
    </source>
</evidence>
<dbReference type="SUPFAM" id="SSF82199">
    <property type="entry name" value="SET domain"/>
    <property type="match status" value="1"/>
</dbReference>
<dbReference type="Pfam" id="PF18868">
    <property type="entry name" value="zf-C2H2_3rep"/>
    <property type="match status" value="1"/>
</dbReference>
<dbReference type="GO" id="GO:0042054">
    <property type="term" value="F:histone methyltransferase activity"/>
    <property type="evidence" value="ECO:0007669"/>
    <property type="project" value="InterPro"/>
</dbReference>
<dbReference type="PANTHER" id="PTHR47325">
    <property type="entry name" value="HISTONE-LYSINE N-METHYLTRANSFERASE SUVR5"/>
    <property type="match status" value="1"/>
</dbReference>
<dbReference type="EMBL" id="JACGCM010000786">
    <property type="protein sequence ID" value="KAF6166554.1"/>
    <property type="molecule type" value="Genomic_DNA"/>
</dbReference>
<keyword evidence="3" id="KW-0479">Metal-binding</keyword>
<evidence type="ECO:0008006" key="9">
    <source>
        <dbReference type="Google" id="ProtNLM"/>
    </source>
</evidence>
<accession>A0A7J7NHR1</accession>
<dbReference type="PROSITE" id="PS00028">
    <property type="entry name" value="ZINC_FINGER_C2H2_1"/>
    <property type="match status" value="1"/>
</dbReference>
<comment type="subcellular location">
    <subcellularLocation>
        <location evidence="1">Chromosome</location>
    </subcellularLocation>
</comment>
<dbReference type="InterPro" id="IPR007728">
    <property type="entry name" value="Pre-SET_dom"/>
</dbReference>
<organism evidence="7 8">
    <name type="scientific">Kingdonia uniflora</name>
    <dbReference type="NCBI Taxonomy" id="39325"/>
    <lineage>
        <taxon>Eukaryota</taxon>
        <taxon>Viridiplantae</taxon>
        <taxon>Streptophyta</taxon>
        <taxon>Embryophyta</taxon>
        <taxon>Tracheophyta</taxon>
        <taxon>Spermatophyta</taxon>
        <taxon>Magnoliopsida</taxon>
        <taxon>Ranunculales</taxon>
        <taxon>Circaeasteraceae</taxon>
        <taxon>Kingdonia</taxon>
    </lineage>
</organism>
<evidence type="ECO:0000259" key="6">
    <source>
        <dbReference type="PROSITE" id="PS50867"/>
    </source>
</evidence>
<dbReference type="GO" id="GO:0005634">
    <property type="term" value="C:nucleus"/>
    <property type="evidence" value="ECO:0007669"/>
    <property type="project" value="InterPro"/>
</dbReference>
<proteinExistence type="predicted"/>
<dbReference type="InterPro" id="IPR001214">
    <property type="entry name" value="SET_dom"/>
</dbReference>
<keyword evidence="3" id="KW-0862">Zinc</keyword>
<sequence>MEVLSCSDVQYAGESNGSQRSSGPNILYNQELNGLEVSEIVPKGDDDAALNGEWPSKDISSVHQGRVYESPILDEEQNSFDSQQCSLDILKHNTETFVSSESLSPNADNDWDEGSHFLETEWSEQDTAVALWVKWRGKWQAGIRCAREDYPLSILKARPTHERKEYFVVYFPHTRNYSWADTRLVRPINEFPEPIAHRSHYRGLEKVKDLSLPHRFIMQKLAIGMVNISDQLHHETLIESARKVVAWKEFAMEVSQCNFFSDLGKMLLKLQRMILQHYVNPDWLQHSFDSWTQRCESAQSAESVEMLKEELVNSVMWSEVEVLRNALVQPDLGSEWKTWKQEALKWFSTSSPINSVRDVEPQNSDFPTSIDPNISRKRPKLEVRRAEIQYPANISEVDSGFFTERISAEGPIPSETWDGIVVDAKSSEFTGAMEVVKTPVDNQLPNPGDKYRQCAAFIESKGRQCVRWANDCDIYCCVHLSTHSLGTTVKLEETPYFDAPVCEGTTTHGTKCKHKSQYGSPFCKKHGLEETQNLMDIENPPSLLESTLKRSHSEMVSGSSKEIILSGSGEVANQLEFKYCIGPFTQENNEPCYDRPKLHTLYCEKHIPGFLKRARNGKSRIISKEYFADLLKNCNSHDQKLHLHQACILLYGYIKGALTRRNPLSKETQLQWILSEASKDFYVGEFLMKLISLESEKLKRFWDFNDKNDKPFCYGAEQSVVICSSNAPEPTSMASQASQKLEIRNNGVSVTNAGSNNKPRTLICKLCGLKFDLLPDLGRHHQAAHMGQNSNSNFSLKRAAHINAYKLKSGKLSRTGAASFRIRNRGNIRMKKGFQGSSLSRNGQIRLPTPVSEVSGLGKLAESQCSSVAKLLFSEIQKAKPRPSNRDILSVARSICCKISLQTKLEEEFGVLPERLYVRAAKLCSEHNVQVVWHQEGYVCPRGCKKTLSDSHILSPLVPLPNDSIKFTSEMSVDIVKDEDLEMDECHYIVESRHLNTEPLQQPIVLSEDVSFGKEPIHVPCVVDEDLLDSLDTVINEESSDKGNVCPMPWEGYTYITERLLDSSLGHDTESSQLACACPSSTCIPEACDHVYLFDNDNENAKDIYGEPMQGKFPYDKKGRIILEEGYFVYECNSICTCASTCHNRVLQNGVQIKLEIFKTENKGWSVRAREDISRGTFVCEYIGEVINVEEADDRAKSYNEESCSFLYKVENAHINDMCEGVVSYVIDATRYGNVSRFINHSCSPNLVIYQVLLESMDCRLAHIGFYASRDVSSSLLESYRHLRLLPEKNWLLTTNTRFFPETRNKFAFVELPTAEVNSSNPTN</sequence>
<dbReference type="PANTHER" id="PTHR47325:SF1">
    <property type="entry name" value="HISTONE-LYSINE N-METHYLTRANSFERASE SUVR5"/>
    <property type="match status" value="1"/>
</dbReference>
<dbReference type="SMART" id="SM00317">
    <property type="entry name" value="SET"/>
    <property type="match status" value="1"/>
</dbReference>
<dbReference type="PROSITE" id="PS50280">
    <property type="entry name" value="SET"/>
    <property type="match status" value="1"/>
</dbReference>
<evidence type="ECO:0000256" key="1">
    <source>
        <dbReference type="ARBA" id="ARBA00004286"/>
    </source>
</evidence>
<dbReference type="GO" id="GO:0008270">
    <property type="term" value="F:zinc ion binding"/>
    <property type="evidence" value="ECO:0007669"/>
    <property type="project" value="UniProtKB-KW"/>
</dbReference>
<reference evidence="7 8" key="1">
    <citation type="journal article" date="2020" name="IScience">
        <title>Genome Sequencing of the Endangered Kingdonia uniflora (Circaeasteraceae, Ranunculales) Reveals Potential Mechanisms of Evolutionary Specialization.</title>
        <authorList>
            <person name="Sun Y."/>
            <person name="Deng T."/>
            <person name="Zhang A."/>
            <person name="Moore M.J."/>
            <person name="Landis J.B."/>
            <person name="Lin N."/>
            <person name="Zhang H."/>
            <person name="Zhang X."/>
            <person name="Huang J."/>
            <person name="Zhang X."/>
            <person name="Sun H."/>
            <person name="Wang H."/>
        </authorList>
    </citation>
    <scope>NUCLEOTIDE SEQUENCE [LARGE SCALE GENOMIC DNA]</scope>
    <source>
        <strain evidence="7">TB1705</strain>
        <tissue evidence="7">Leaf</tissue>
    </source>
</reference>
<evidence type="ECO:0000259" key="5">
    <source>
        <dbReference type="PROSITE" id="PS50280"/>
    </source>
</evidence>
<dbReference type="OrthoDB" id="308383at2759"/>
<dbReference type="PROSITE" id="PS50867">
    <property type="entry name" value="PRE_SET"/>
    <property type="match status" value="1"/>
</dbReference>